<accession>A0A183GBH2</accession>
<accession>A0A3P8C839</accession>
<reference evidence="1 2" key="1">
    <citation type="submission" date="2018-11" db="EMBL/GenBank/DDBJ databases">
        <authorList>
            <consortium name="Pathogen Informatics"/>
        </authorList>
    </citation>
    <scope>NUCLEOTIDE SEQUENCE [LARGE SCALE GENOMIC DNA]</scope>
</reference>
<proteinExistence type="predicted"/>
<dbReference type="Proteomes" id="UP000050761">
    <property type="component" value="Unassembled WGS sequence"/>
</dbReference>
<gene>
    <name evidence="1" type="ORF">HPBE_LOCUS19447</name>
</gene>
<organism evidence="2 3">
    <name type="scientific">Heligmosomoides polygyrus</name>
    <name type="common">Parasitic roundworm</name>
    <dbReference type="NCBI Taxonomy" id="6339"/>
    <lineage>
        <taxon>Eukaryota</taxon>
        <taxon>Metazoa</taxon>
        <taxon>Ecdysozoa</taxon>
        <taxon>Nematoda</taxon>
        <taxon>Chromadorea</taxon>
        <taxon>Rhabditida</taxon>
        <taxon>Rhabditina</taxon>
        <taxon>Rhabditomorpha</taxon>
        <taxon>Strongyloidea</taxon>
        <taxon>Heligmosomidae</taxon>
        <taxon>Heligmosomoides</taxon>
    </lineage>
</organism>
<protein>
    <submittedName>
        <fullName evidence="1 3">Uncharacterized protein</fullName>
    </submittedName>
</protein>
<name>A0A183GBH2_HELPZ</name>
<dbReference type="WBParaSite" id="HPBE_0001944801-mRNA-1">
    <property type="protein sequence ID" value="HPBE_0001944801-mRNA-1"/>
    <property type="gene ID" value="HPBE_0001944801"/>
</dbReference>
<sequence length="89" mass="9482">MCRLGDKRGATKAAAATMVQDVIAAAAALLRTEFCLGPSPTEPPPKGDWGVTRYVDMLPSMGEHEHTAPGHQLIVPGIRGQVHQRLIAI</sequence>
<evidence type="ECO:0000313" key="1">
    <source>
        <dbReference type="EMBL" id="VDP15144.1"/>
    </source>
</evidence>
<dbReference type="AlphaFoldDB" id="A0A183GBH2"/>
<keyword evidence="2" id="KW-1185">Reference proteome</keyword>
<evidence type="ECO:0000313" key="3">
    <source>
        <dbReference type="WBParaSite" id="HPBE_0001944801-mRNA-1"/>
    </source>
</evidence>
<evidence type="ECO:0000313" key="2">
    <source>
        <dbReference type="Proteomes" id="UP000050761"/>
    </source>
</evidence>
<reference evidence="3" key="2">
    <citation type="submission" date="2019-09" db="UniProtKB">
        <authorList>
            <consortium name="WormBaseParasite"/>
        </authorList>
    </citation>
    <scope>IDENTIFICATION</scope>
</reference>
<dbReference type="EMBL" id="UZAH01031367">
    <property type="protein sequence ID" value="VDP15144.1"/>
    <property type="molecule type" value="Genomic_DNA"/>
</dbReference>